<dbReference type="SUPFAM" id="SSF54919">
    <property type="entry name" value="Nucleoside diphosphate kinase, NDK"/>
    <property type="match status" value="1"/>
</dbReference>
<evidence type="ECO:0000313" key="2">
    <source>
        <dbReference type="Proteomes" id="UP000316096"/>
    </source>
</evidence>
<accession>A0A543CU33</accession>
<keyword evidence="1" id="KW-0808">Transferase</keyword>
<dbReference type="Gene3D" id="3.30.70.141">
    <property type="entry name" value="Nucleoside diphosphate kinase-like domain"/>
    <property type="match status" value="1"/>
</dbReference>
<organism evidence="1 2">
    <name type="scientific">Actinoallomurus bryophytorum</name>
    <dbReference type="NCBI Taxonomy" id="1490222"/>
    <lineage>
        <taxon>Bacteria</taxon>
        <taxon>Bacillati</taxon>
        <taxon>Actinomycetota</taxon>
        <taxon>Actinomycetes</taxon>
        <taxon>Streptosporangiales</taxon>
        <taxon>Thermomonosporaceae</taxon>
        <taxon>Actinoallomurus</taxon>
    </lineage>
</organism>
<comment type="caution">
    <text evidence="1">The sequence shown here is derived from an EMBL/GenBank/DDBJ whole genome shotgun (WGS) entry which is preliminary data.</text>
</comment>
<dbReference type="Proteomes" id="UP000316096">
    <property type="component" value="Unassembled WGS sequence"/>
</dbReference>
<dbReference type="AlphaFoldDB" id="A0A543CU33"/>
<dbReference type="GO" id="GO:0016301">
    <property type="term" value="F:kinase activity"/>
    <property type="evidence" value="ECO:0007669"/>
    <property type="project" value="UniProtKB-KW"/>
</dbReference>
<keyword evidence="1" id="KW-0418">Kinase</keyword>
<proteinExistence type="predicted"/>
<dbReference type="EMBL" id="VFOZ01000001">
    <property type="protein sequence ID" value="TQM00549.1"/>
    <property type="molecule type" value="Genomic_DNA"/>
</dbReference>
<dbReference type="OrthoDB" id="7838374at2"/>
<evidence type="ECO:0000313" key="1">
    <source>
        <dbReference type="EMBL" id="TQM00549.1"/>
    </source>
</evidence>
<sequence>MSHADDDFTRYEDDLDFTVGVRVMRAATGAAAREVLASTAVLVLPPLSLATRRTPVALEWLDAHGFSVEYAHTVRLTDDRIHRMWKYQIADDGADRIRLVSRLLTYGPSLLLAVVGPVRDGIPVATRLCELKGHADPDRTAPHHLRHHLGAANMFNNFVHMPDGPPELLREAAVMLPEQELLTLWNRARDARSGPQARGREDALSLTPATGLPEGVSLAHVAVSLRRSLLERIRVSVPTADLAEAERLTAAEAAWTAGRAPDRPVEVLAEFRSRFRPVYPLLRRELDPSEPLLTVFAEAEGALFAADFDPERMSDAAEKAGITLGTRDAIVFDTEWLSLSLRSRHLNSVKQI</sequence>
<protein>
    <submittedName>
        <fullName evidence="1">Nucleoside diphosphate kinase</fullName>
    </submittedName>
</protein>
<dbReference type="RefSeq" id="WP_141960183.1">
    <property type="nucleotide sequence ID" value="NZ_VFOZ01000001.1"/>
</dbReference>
<gene>
    <name evidence="1" type="ORF">FB559_6264</name>
</gene>
<keyword evidence="2" id="KW-1185">Reference proteome</keyword>
<reference evidence="1 2" key="1">
    <citation type="submission" date="2019-06" db="EMBL/GenBank/DDBJ databases">
        <title>Sequencing the genomes of 1000 actinobacteria strains.</title>
        <authorList>
            <person name="Klenk H.-P."/>
        </authorList>
    </citation>
    <scope>NUCLEOTIDE SEQUENCE [LARGE SCALE GENOMIC DNA]</scope>
    <source>
        <strain evidence="1 2">DSM 102200</strain>
    </source>
</reference>
<dbReference type="InterPro" id="IPR036850">
    <property type="entry name" value="NDK-like_dom_sf"/>
</dbReference>
<name>A0A543CU33_9ACTN</name>